<dbReference type="PANTHER" id="PTHR32258:SF6">
    <property type="entry name" value="PROTEIN NETWORKED 1A"/>
    <property type="match status" value="1"/>
</dbReference>
<keyword evidence="1 3" id="KW-0175">Coiled coil</keyword>
<dbReference type="PROSITE" id="PS51774">
    <property type="entry name" value="NAB"/>
    <property type="match status" value="1"/>
</dbReference>
<evidence type="ECO:0000259" key="5">
    <source>
        <dbReference type="PROSITE" id="PS51774"/>
    </source>
</evidence>
<feature type="compositionally biased region" description="Polar residues" evidence="4">
    <location>
        <begin position="106"/>
        <end position="119"/>
    </location>
</feature>
<feature type="coiled-coil region" evidence="3">
    <location>
        <begin position="1824"/>
        <end position="1869"/>
    </location>
</feature>
<evidence type="ECO:0000256" key="3">
    <source>
        <dbReference type="SAM" id="Coils"/>
    </source>
</evidence>
<dbReference type="SUPFAM" id="SSF57997">
    <property type="entry name" value="Tropomyosin"/>
    <property type="match status" value="1"/>
</dbReference>
<evidence type="ECO:0000256" key="1">
    <source>
        <dbReference type="ARBA" id="ARBA00023054"/>
    </source>
</evidence>
<reference evidence="6" key="2">
    <citation type="journal article" date="2015" name="Data Brief">
        <title>Shoot transcriptome of the giant reed, Arundo donax.</title>
        <authorList>
            <person name="Barrero R.A."/>
            <person name="Guerrero F.D."/>
            <person name="Moolhuijzen P."/>
            <person name="Goolsby J.A."/>
            <person name="Tidwell J."/>
            <person name="Bellgard S.E."/>
            <person name="Bellgard M.I."/>
        </authorList>
    </citation>
    <scope>NUCLEOTIDE SEQUENCE</scope>
    <source>
        <tissue evidence="6">Shoot tissue taken approximately 20 cm above the soil surface</tissue>
    </source>
</reference>
<feature type="region of interest" description="Disordered" evidence="4">
    <location>
        <begin position="1790"/>
        <end position="1816"/>
    </location>
</feature>
<reference evidence="6" key="1">
    <citation type="submission" date="2014-09" db="EMBL/GenBank/DDBJ databases">
        <authorList>
            <person name="Magalhaes I.L.F."/>
            <person name="Oliveira U."/>
            <person name="Santos F.R."/>
            <person name="Vidigal T.H.D.A."/>
            <person name="Brescovit A.D."/>
            <person name="Santos A.J."/>
        </authorList>
    </citation>
    <scope>NUCLEOTIDE SEQUENCE</scope>
    <source>
        <tissue evidence="6">Shoot tissue taken approximately 20 cm above the soil surface</tissue>
    </source>
</reference>
<feature type="coiled-coil region" evidence="3">
    <location>
        <begin position="1426"/>
        <end position="1502"/>
    </location>
</feature>
<dbReference type="InterPro" id="IPR051861">
    <property type="entry name" value="NET_actin-binding_domain"/>
</dbReference>
<evidence type="ECO:0000313" key="6">
    <source>
        <dbReference type="EMBL" id="JAD74740.1"/>
    </source>
</evidence>
<evidence type="ECO:0000256" key="4">
    <source>
        <dbReference type="SAM" id="MobiDB-lite"/>
    </source>
</evidence>
<feature type="region of interest" description="Disordered" evidence="4">
    <location>
        <begin position="104"/>
        <end position="129"/>
    </location>
</feature>
<feature type="coiled-coil region" evidence="3">
    <location>
        <begin position="1598"/>
        <end position="1632"/>
    </location>
</feature>
<feature type="coiled-coil region" evidence="3">
    <location>
        <begin position="211"/>
        <end position="1088"/>
    </location>
</feature>
<dbReference type="InterPro" id="IPR011684">
    <property type="entry name" value="NAB"/>
</dbReference>
<feature type="coiled-coil region" evidence="3">
    <location>
        <begin position="1668"/>
        <end position="1695"/>
    </location>
</feature>
<name>A0A0A9CMX6_ARUDO</name>
<dbReference type="EMBL" id="GBRH01223155">
    <property type="protein sequence ID" value="JAD74740.1"/>
    <property type="molecule type" value="Transcribed_RNA"/>
</dbReference>
<dbReference type="GO" id="GO:0051015">
    <property type="term" value="F:actin filament binding"/>
    <property type="evidence" value="ECO:0007669"/>
    <property type="project" value="TreeGrafter"/>
</dbReference>
<feature type="region of interest" description="Disordered" evidence="4">
    <location>
        <begin position="144"/>
        <end position="171"/>
    </location>
</feature>
<feature type="domain" description="NAB" evidence="5">
    <location>
        <begin position="12"/>
        <end position="92"/>
    </location>
</feature>
<dbReference type="GO" id="GO:0005886">
    <property type="term" value="C:plasma membrane"/>
    <property type="evidence" value="ECO:0007669"/>
    <property type="project" value="TreeGrafter"/>
</dbReference>
<proteinExistence type="inferred from homology"/>
<sequence>MASLVRHDSRQYSWWWVSHISPKNSKWLQENLTDMDTKVKAMIKLINEDADSFARRAEMYYKKRPELMKLVEEFYRAYRALAERYDQATGALRHAHRTISEAFPNQMPSMSDESPSASGQEMEPHTPDMPAFTRAPFDSDDLQKDGVGVSPQHFTSKRNGTHPEETSALSSRKGLKLFNDLSSSGENAPRAGFDGKVRKGLTFESPEVKGKEDISNDMVNLQQEVSRLLAESQNLKKQILSESERANKAENEIQILKETVLQLNSDKDTSLLQHNQSAERISTLEAELSKAQADLKKLTDETSADVQKLINAETLNIAIQSEVKGLDQKMKMQQQELEKNLKELESFRLSLQEEHERRMQADSALLSQGKELAQSYEEVQRLIIEVKMANEKLNELKQTKEDLEKTVCELKKDVESLTEQNHSSDLLIQELRDEINTLKDSKNELQSEIQSLKSIISQLNTEKNAALLQHQQSVEQVSILESQLSKLLSELEEIEQKVQTLMQDLEQKREEANSVHAQLQDECQKRTQTEATLLTTESLHSQLQEKVKTLTQDLDQSTKKLSELESNKLDLENTLKELKNTNLDLNSEKDAALVQQQRSLEKVSDLELELSKTQLELQQAEQKMQLLELEISQKNGSIDSLELEIAQLQEEVKTLTQDLDQSTKKLSELENNKLDLENTLKELKNINLDLNSEKDAALLQQQQSSEKVYDLELELSKTQLELQKSEKKMQLLELESAQKNESIGSLESSLKDESEKRLQAQTSLESMEKTYSQSQEDVCRLHLEIEKLHGKLNELENLSSEFKSTILLLNTKKDATILENQQSSARLSDLESELATLQAELEKVEGKVQMLELELKHKIEEADNLQISLQDEAQKRVEGEASLLLMTNLRSESQEEVNRLSLEIEKLTGNLSEVENSKMGLENIVTKHTEEIHILREQNHSTELMVNDLHHELNALKELNMKLQTEMGLHIDEKEALQRDFSCQREEKENLEGIHNALVGEMDALKNSAATNQKFIEELQITNSKLKEVCAKNEVEKALLSEKVQEVEMLSEEYTLLENSLSDANAEMDALREKIKALEASESSLKDEVSCHISGKAVLASELEILGKSLSDVSQKNSILDISLSDMKAELEELRTKLKDSEDSCQAHLANNSALSAEKNNLFSELESITVVMKALEGKHANLEDKHSSISREKDFAYDQVRELQDQLRIKNEDYEVAIKSHQLQVNSYDMQISSLQEKNCYMEEMLQQEQQKNISASISILILENSLSDEKDKKLALFTECQKCAEANHSAKMLISELMEEARYHKEERRKILLHNEKLREGISHQMKVLNIYKDLGPADLAQDEVLLQTISDETVNILNLKEEIEDANRLMYTELSVLSTVLLQLGMELRDLHLQKFVLEKEVESGALESLSLKNKNHQILEQNEQLRQGLQKSSERAEVLETEVLVLQEKLSYLRESYQTAQDEISDLTDKNESLSKEYQSLSEKYNSLEDENGTFLAECMMLEHLYLFFRGHNNEIASALVSLTDGMALLSLVKSDLDRKVNELSRRSMVLESENNHLKEYIVYVLEIFRTRLVLSEFDLNTNNSVCQELAIELESCMAQLMQKDDELLEAEEKVQFLQEKNRELCGVVGSLQVAIEGAKVVKGELEKKITTLTEQCTTKDDEILLLHRANETLQVEVEKYEREVVVLMGDAITSSVNAVVYEEKALQLMVEGEATEISATALKELLTKEIYSRDTHIEELQKKLTGIQDEHAELKAKLSTHVALVESLSHHVSVLEEDTLSLSKPCSTEDKEKTPWVPHMQESDNGPESHCFPEGTPELQELIARIEALQVAVLNAKDRQDQELTESAAKLAAANTEIQDLKLRGSSLMEAKEIYSDNEKQKDVERSKGKQVQMVKDIELDQLSTCPPYGTGATLYPLGSGATAELDDGMLQLWEAAERNCKNQTAKSSSSEHDIQAVEEVKSEYPSSELVRERDLGINKLEISKGPVEPHEVWSKNVLERLASDVQRLLSIQASIEELKRKMEVPTKGKSPMNSEYSSVSTQLHETEGYVLEQINFNNKLTRKAENYPALSDNMNAEREGYSSRRKISEQVQKGSENVARLELELQKIQYVLLKLEEEHDYRRLKVSDKRTRVLLRDYLYGRKDRGGGQKKKKKRVPFCGCIRPKSRTEP</sequence>
<organism evidence="6">
    <name type="scientific">Arundo donax</name>
    <name type="common">Giant reed</name>
    <name type="synonym">Donax arundinaceus</name>
    <dbReference type="NCBI Taxonomy" id="35708"/>
    <lineage>
        <taxon>Eukaryota</taxon>
        <taxon>Viridiplantae</taxon>
        <taxon>Streptophyta</taxon>
        <taxon>Embryophyta</taxon>
        <taxon>Tracheophyta</taxon>
        <taxon>Spermatophyta</taxon>
        <taxon>Magnoliopsida</taxon>
        <taxon>Liliopsida</taxon>
        <taxon>Poales</taxon>
        <taxon>Poaceae</taxon>
        <taxon>PACMAD clade</taxon>
        <taxon>Arundinoideae</taxon>
        <taxon>Arundineae</taxon>
        <taxon>Arundo</taxon>
    </lineage>
</organism>
<comment type="similarity">
    <text evidence="2">Belongs to the NET family.</text>
</comment>
<dbReference type="PANTHER" id="PTHR32258">
    <property type="entry name" value="PROTEIN NETWORKED 4A"/>
    <property type="match status" value="1"/>
</dbReference>
<dbReference type="Pfam" id="PF07765">
    <property type="entry name" value="KIP1"/>
    <property type="match status" value="1"/>
</dbReference>
<protein>
    <recommendedName>
        <fullName evidence="5">NAB domain-containing protein</fullName>
    </recommendedName>
</protein>
<evidence type="ECO:0000256" key="2">
    <source>
        <dbReference type="ARBA" id="ARBA00038006"/>
    </source>
</evidence>
<feature type="coiled-coil region" evidence="3">
    <location>
        <begin position="2090"/>
        <end position="2124"/>
    </location>
</feature>
<accession>A0A0A9CMX6</accession>
<feature type="coiled-coil region" evidence="3">
    <location>
        <begin position="1124"/>
        <end position="1239"/>
    </location>
</feature>